<gene>
    <name evidence="10" type="ORF">TeGR_g9939</name>
</gene>
<comment type="subcellular location">
    <subcellularLocation>
        <location evidence="1 7">Nucleus</location>
    </subcellularLocation>
</comment>
<dbReference type="PANTHER" id="PTHR12942:SF2">
    <property type="entry name" value="PRE-MRNA-SPLICING FACTOR SLU7"/>
    <property type="match status" value="1"/>
</dbReference>
<dbReference type="PANTHER" id="PTHR12942">
    <property type="entry name" value="STEP II SPLICING FACTOR SLU7"/>
    <property type="match status" value="1"/>
</dbReference>
<evidence type="ECO:0000256" key="4">
    <source>
        <dbReference type="ARBA" id="ARBA00022728"/>
    </source>
</evidence>
<feature type="compositionally biased region" description="Gly residues" evidence="8">
    <location>
        <begin position="387"/>
        <end position="405"/>
    </location>
</feature>
<reference evidence="10 11" key="1">
    <citation type="journal article" date="2023" name="Commun. Biol.">
        <title>Genome analysis of Parmales, the sister group of diatoms, reveals the evolutionary specialization of diatoms from phago-mixotrophs to photoautotrophs.</title>
        <authorList>
            <person name="Ban H."/>
            <person name="Sato S."/>
            <person name="Yoshikawa S."/>
            <person name="Yamada K."/>
            <person name="Nakamura Y."/>
            <person name="Ichinomiya M."/>
            <person name="Sato N."/>
            <person name="Blanc-Mathieu R."/>
            <person name="Endo H."/>
            <person name="Kuwata A."/>
            <person name="Ogata H."/>
        </authorList>
    </citation>
    <scope>NUCLEOTIDE SEQUENCE [LARGE SCALE GENOMIC DNA]</scope>
</reference>
<evidence type="ECO:0000256" key="1">
    <source>
        <dbReference type="ARBA" id="ARBA00004123"/>
    </source>
</evidence>
<comment type="function">
    <text evidence="7">Involved in pre-mRNA splicing.</text>
</comment>
<keyword evidence="11" id="KW-1185">Reference proteome</keyword>
<dbReference type="InterPro" id="IPR021715">
    <property type="entry name" value="Slu7_dom"/>
</dbReference>
<comment type="caution">
    <text evidence="10">The sequence shown here is derived from an EMBL/GenBank/DDBJ whole genome shotgun (WGS) entry which is preliminary data.</text>
</comment>
<protein>
    <recommendedName>
        <fullName evidence="7">Pre-mRNA-splicing factor SLU7</fullName>
    </recommendedName>
</protein>
<dbReference type="Proteomes" id="UP001165060">
    <property type="component" value="Unassembled WGS sequence"/>
</dbReference>
<evidence type="ECO:0000256" key="7">
    <source>
        <dbReference type="RuleBase" id="RU367071"/>
    </source>
</evidence>
<feature type="region of interest" description="Disordered" evidence="8">
    <location>
        <begin position="1"/>
        <end position="90"/>
    </location>
</feature>
<comment type="similarity">
    <text evidence="2 7">Belongs to the SLU7 family.</text>
</comment>
<keyword evidence="5 7" id="KW-0508">mRNA splicing</keyword>
<feature type="region of interest" description="Disordered" evidence="8">
    <location>
        <begin position="283"/>
        <end position="308"/>
    </location>
</feature>
<evidence type="ECO:0000256" key="8">
    <source>
        <dbReference type="SAM" id="MobiDB-lite"/>
    </source>
</evidence>
<evidence type="ECO:0000313" key="10">
    <source>
        <dbReference type="EMBL" id="GMI29913.1"/>
    </source>
</evidence>
<keyword evidence="3 7" id="KW-0507">mRNA processing</keyword>
<feature type="compositionally biased region" description="Basic and acidic residues" evidence="8">
    <location>
        <begin position="145"/>
        <end position="154"/>
    </location>
</feature>
<sequence length="425" mass="46277">MATPHHQMESRDDRKKARELQEARAAGTAAPAVDASSGQIINPHNPEFLTKKPWYLGGDTAAPTLEHQTVGEREEGVTLSRADEAAKQERERLRAKMKKTAKTGRGYAKGDWVEALKRGKRPYLMAKVTSVSNDGLLSLEFEDGGSEKRVDPKNGRVKVTRTGARTSVQDGKLGKQSYDGKRDAYHGYDADSHKQTIRKFEEREELREKKRVEEAEKERLANPAGKLEGEGSDGEGGEFADDDGGGFQSRIARQGGVGGAQMMVTARNLRIREDTAKYLRNLDPNSAFYDPKSRSMRDDPNPELHADDKQFAGDNFARVSGAAVDLADTQCFAWDAQAEGVAEVHPQANPSQAELMKKQFTKAKADLSVSKKRAVLDKYGGAQYLDGGDGLGGAGGMGEGEGEGTSGETVEERNARFGVSVEAKE</sequence>
<feature type="compositionally biased region" description="Basic and acidic residues" evidence="8">
    <location>
        <begin position="291"/>
        <end position="308"/>
    </location>
</feature>
<comment type="subunit">
    <text evidence="7">Associated with the spliceosome.</text>
</comment>
<evidence type="ECO:0000259" key="9">
    <source>
        <dbReference type="Pfam" id="PF11708"/>
    </source>
</evidence>
<feature type="compositionally biased region" description="Basic and acidic residues" evidence="8">
    <location>
        <begin position="178"/>
        <end position="220"/>
    </location>
</feature>
<dbReference type="Gene3D" id="2.30.30.140">
    <property type="match status" value="1"/>
</dbReference>
<evidence type="ECO:0000313" key="11">
    <source>
        <dbReference type="Proteomes" id="UP001165060"/>
    </source>
</evidence>
<name>A0ABQ6MQ24_9STRA</name>
<accession>A0ABQ6MQ24</accession>
<keyword evidence="4 7" id="KW-0747">Spliceosome</keyword>
<proteinExistence type="inferred from homology"/>
<keyword evidence="6 7" id="KW-0539">Nucleus</keyword>
<evidence type="ECO:0000256" key="5">
    <source>
        <dbReference type="ARBA" id="ARBA00023187"/>
    </source>
</evidence>
<feature type="region of interest" description="Disordered" evidence="8">
    <location>
        <begin position="387"/>
        <end position="425"/>
    </location>
</feature>
<feature type="compositionally biased region" description="Acidic residues" evidence="8">
    <location>
        <begin position="230"/>
        <end position="244"/>
    </location>
</feature>
<feature type="region of interest" description="Disordered" evidence="8">
    <location>
        <begin position="144"/>
        <end position="261"/>
    </location>
</feature>
<evidence type="ECO:0000256" key="6">
    <source>
        <dbReference type="ARBA" id="ARBA00023242"/>
    </source>
</evidence>
<feature type="compositionally biased region" description="Basic and acidic residues" evidence="8">
    <location>
        <begin position="69"/>
        <end position="90"/>
    </location>
</feature>
<evidence type="ECO:0000256" key="3">
    <source>
        <dbReference type="ARBA" id="ARBA00022664"/>
    </source>
</evidence>
<dbReference type="InterPro" id="IPR039974">
    <property type="entry name" value="Splicing_factor_SLU7"/>
</dbReference>
<dbReference type="EMBL" id="BRYB01000431">
    <property type="protein sequence ID" value="GMI29913.1"/>
    <property type="molecule type" value="Genomic_DNA"/>
</dbReference>
<feature type="domain" description="Pre-mRNA-splicing factor SLU7" evidence="9">
    <location>
        <begin position="177"/>
        <end position="385"/>
    </location>
</feature>
<feature type="compositionally biased region" description="Basic and acidic residues" evidence="8">
    <location>
        <begin position="1"/>
        <end position="22"/>
    </location>
</feature>
<evidence type="ECO:0000256" key="2">
    <source>
        <dbReference type="ARBA" id="ARBA00007203"/>
    </source>
</evidence>
<organism evidence="10 11">
    <name type="scientific">Tetraparma gracilis</name>
    <dbReference type="NCBI Taxonomy" id="2962635"/>
    <lineage>
        <taxon>Eukaryota</taxon>
        <taxon>Sar</taxon>
        <taxon>Stramenopiles</taxon>
        <taxon>Ochrophyta</taxon>
        <taxon>Bolidophyceae</taxon>
        <taxon>Parmales</taxon>
        <taxon>Triparmaceae</taxon>
        <taxon>Tetraparma</taxon>
    </lineage>
</organism>
<dbReference type="Pfam" id="PF11708">
    <property type="entry name" value="Slu7"/>
    <property type="match status" value="1"/>
</dbReference>